<evidence type="ECO:0000313" key="1">
    <source>
        <dbReference type="EMBL" id="TXB59431.1"/>
    </source>
</evidence>
<gene>
    <name evidence="1" type="ORF">FRY97_21265</name>
</gene>
<evidence type="ECO:0008006" key="3">
    <source>
        <dbReference type="Google" id="ProtNLM"/>
    </source>
</evidence>
<sequence>MIKQTLFLIILICASVSTQGQEADLRFGVGGSLLGTGDMRAIMLENEANLKLNRYFALSGGLGFGTSNDGALDQASFLQLNANVYISPFKNAGRNDFRLGTGLSWYTVSESYNALSISHTGEIVDSKQQSDQRNALGFSLIIENTYSVTERLLLGLKAFTQPYQNGDINSGVLLKFGVKL</sequence>
<organism evidence="1 2">
    <name type="scientific">Phaeodactylibacter luteus</name>
    <dbReference type="NCBI Taxonomy" id="1564516"/>
    <lineage>
        <taxon>Bacteria</taxon>
        <taxon>Pseudomonadati</taxon>
        <taxon>Bacteroidota</taxon>
        <taxon>Saprospiria</taxon>
        <taxon>Saprospirales</taxon>
        <taxon>Haliscomenobacteraceae</taxon>
        <taxon>Phaeodactylibacter</taxon>
    </lineage>
</organism>
<keyword evidence="2" id="KW-1185">Reference proteome</keyword>
<accession>A0A5C6RH97</accession>
<dbReference type="EMBL" id="VOOR01000095">
    <property type="protein sequence ID" value="TXB59431.1"/>
    <property type="molecule type" value="Genomic_DNA"/>
</dbReference>
<evidence type="ECO:0000313" key="2">
    <source>
        <dbReference type="Proteomes" id="UP000321580"/>
    </source>
</evidence>
<protein>
    <recommendedName>
        <fullName evidence="3">Outer membrane protein beta-barrel domain-containing protein</fullName>
    </recommendedName>
</protein>
<dbReference type="Proteomes" id="UP000321580">
    <property type="component" value="Unassembled WGS sequence"/>
</dbReference>
<comment type="caution">
    <text evidence="1">The sequence shown here is derived from an EMBL/GenBank/DDBJ whole genome shotgun (WGS) entry which is preliminary data.</text>
</comment>
<dbReference type="AlphaFoldDB" id="A0A5C6RH97"/>
<name>A0A5C6RH97_9BACT</name>
<proteinExistence type="predicted"/>
<reference evidence="1 2" key="1">
    <citation type="submission" date="2019-08" db="EMBL/GenBank/DDBJ databases">
        <title>Genome of Phaeodactylibacter luteus.</title>
        <authorList>
            <person name="Bowman J.P."/>
        </authorList>
    </citation>
    <scope>NUCLEOTIDE SEQUENCE [LARGE SCALE GENOMIC DNA]</scope>
    <source>
        <strain evidence="1 2">KCTC 42180</strain>
    </source>
</reference>